<dbReference type="PROSITE" id="PS51106">
    <property type="entry name" value="PTS_EIIC_TYPE_4"/>
    <property type="match status" value="1"/>
</dbReference>
<proteinExistence type="predicted"/>
<gene>
    <name evidence="10" type="ORF">EJN90_08975</name>
</gene>
<protein>
    <submittedName>
        <fullName evidence="10">PTS sugar transporter subunit IIC</fullName>
    </submittedName>
</protein>
<keyword evidence="11" id="KW-1185">Reference proteome</keyword>
<evidence type="ECO:0000256" key="5">
    <source>
        <dbReference type="ARBA" id="ARBA00022683"/>
    </source>
</evidence>
<dbReference type="KEGG" id="jeh:EJN90_08975"/>
<dbReference type="Proteomes" id="UP000273326">
    <property type="component" value="Chromosome"/>
</dbReference>
<keyword evidence="2" id="KW-0813">Transport</keyword>
<name>A0A3S9HBN0_9LACT</name>
<feature type="transmembrane region" description="Helical" evidence="9">
    <location>
        <begin position="74"/>
        <end position="99"/>
    </location>
</feature>
<evidence type="ECO:0000256" key="6">
    <source>
        <dbReference type="ARBA" id="ARBA00022692"/>
    </source>
</evidence>
<evidence type="ECO:0000256" key="4">
    <source>
        <dbReference type="ARBA" id="ARBA00022597"/>
    </source>
</evidence>
<feature type="transmembrane region" description="Helical" evidence="9">
    <location>
        <begin position="145"/>
        <end position="165"/>
    </location>
</feature>
<evidence type="ECO:0000256" key="1">
    <source>
        <dbReference type="ARBA" id="ARBA00004651"/>
    </source>
</evidence>
<keyword evidence="5" id="KW-0598">Phosphotransferase system</keyword>
<evidence type="ECO:0000256" key="9">
    <source>
        <dbReference type="SAM" id="Phobius"/>
    </source>
</evidence>
<dbReference type="InterPro" id="IPR004700">
    <property type="entry name" value="PTS_IIC_man"/>
</dbReference>
<dbReference type="GO" id="GO:0009401">
    <property type="term" value="P:phosphoenolpyruvate-dependent sugar phosphotransferase system"/>
    <property type="evidence" value="ECO:0007669"/>
    <property type="project" value="UniProtKB-KW"/>
</dbReference>
<dbReference type="AlphaFoldDB" id="A0A3S9HBN0"/>
<keyword evidence="6 9" id="KW-0812">Transmembrane</keyword>
<feature type="transmembrane region" description="Helical" evidence="9">
    <location>
        <begin position="228"/>
        <end position="245"/>
    </location>
</feature>
<dbReference type="InterPro" id="IPR050303">
    <property type="entry name" value="GatZ_KbaZ_carbometab"/>
</dbReference>
<dbReference type="RefSeq" id="WP_126110478.1">
    <property type="nucleotide sequence ID" value="NZ_CP034465.1"/>
</dbReference>
<keyword evidence="3" id="KW-1003">Cell membrane</keyword>
<keyword evidence="4 10" id="KW-0762">Sugar transport</keyword>
<organism evidence="10 11">
    <name type="scientific">Jeotgalibaca ciconiae</name>
    <dbReference type="NCBI Taxonomy" id="2496265"/>
    <lineage>
        <taxon>Bacteria</taxon>
        <taxon>Bacillati</taxon>
        <taxon>Bacillota</taxon>
        <taxon>Bacilli</taxon>
        <taxon>Lactobacillales</taxon>
        <taxon>Carnobacteriaceae</taxon>
        <taxon>Jeotgalibaca</taxon>
    </lineage>
</organism>
<dbReference type="PANTHER" id="PTHR32502">
    <property type="entry name" value="N-ACETYLGALACTOSAMINE PERMEASE II COMPONENT-RELATED"/>
    <property type="match status" value="1"/>
</dbReference>
<feature type="transmembrane region" description="Helical" evidence="9">
    <location>
        <begin position="177"/>
        <end position="199"/>
    </location>
</feature>
<feature type="transmembrane region" description="Helical" evidence="9">
    <location>
        <begin position="105"/>
        <end position="124"/>
    </location>
</feature>
<accession>A0A3S9HBN0</accession>
<keyword evidence="8 9" id="KW-0472">Membrane</keyword>
<dbReference type="Pfam" id="PF03609">
    <property type="entry name" value="EII-Sor"/>
    <property type="match status" value="1"/>
</dbReference>
<feature type="transmembrane region" description="Helical" evidence="9">
    <location>
        <begin position="29"/>
        <end position="53"/>
    </location>
</feature>
<evidence type="ECO:0000256" key="3">
    <source>
        <dbReference type="ARBA" id="ARBA00022475"/>
    </source>
</evidence>
<dbReference type="EMBL" id="CP034465">
    <property type="protein sequence ID" value="AZP04757.1"/>
    <property type="molecule type" value="Genomic_DNA"/>
</dbReference>
<evidence type="ECO:0000313" key="10">
    <source>
        <dbReference type="EMBL" id="AZP04757.1"/>
    </source>
</evidence>
<dbReference type="GO" id="GO:0005886">
    <property type="term" value="C:plasma membrane"/>
    <property type="evidence" value="ECO:0007669"/>
    <property type="project" value="UniProtKB-SubCell"/>
</dbReference>
<sequence length="267" mass="28007">MDVNIIQVILVFAVTFIAAIDQFSFLESLYQPIVMGPVIGAILGDVTTGLIVGGTYQLMTIGNMPVGGAQPPNAVIGGIMATVLAITLGLSPTVAVATAVPFSLLGQYGVTLIFSLMSPVMAYADKAAHEGDPKKIERMNYAAMAGLGLIFGVIVTLFFVGGATFGRTVVESIPDWLMGGLSAAGGMMRYVGFAILLKVMVSREMWGFYFMGFALANIVAGIPGLSGSALLLLALVGFAFAYWDFQVQTKFKTASVNVDGGDYEDGI</sequence>
<evidence type="ECO:0000256" key="8">
    <source>
        <dbReference type="ARBA" id="ARBA00023136"/>
    </source>
</evidence>
<feature type="transmembrane region" description="Helical" evidence="9">
    <location>
        <begin position="5"/>
        <end position="23"/>
    </location>
</feature>
<evidence type="ECO:0000313" key="11">
    <source>
        <dbReference type="Proteomes" id="UP000273326"/>
    </source>
</evidence>
<comment type="subcellular location">
    <subcellularLocation>
        <location evidence="1">Cell membrane</location>
        <topology evidence="1">Multi-pass membrane protein</topology>
    </subcellularLocation>
</comment>
<evidence type="ECO:0000256" key="7">
    <source>
        <dbReference type="ARBA" id="ARBA00022989"/>
    </source>
</evidence>
<keyword evidence="7 9" id="KW-1133">Transmembrane helix</keyword>
<reference evidence="11" key="1">
    <citation type="submission" date="2018-12" db="EMBL/GenBank/DDBJ databases">
        <title>Complete genome sequencing of Jeotgalibaca sp. H21T32.</title>
        <authorList>
            <person name="Bae J.-W."/>
            <person name="Lee S.-Y."/>
        </authorList>
    </citation>
    <scope>NUCLEOTIDE SEQUENCE [LARGE SCALE GENOMIC DNA]</scope>
    <source>
        <strain evidence="11">H21T32</strain>
    </source>
</reference>
<dbReference type="OrthoDB" id="1649937at2"/>
<evidence type="ECO:0000256" key="2">
    <source>
        <dbReference type="ARBA" id="ARBA00022448"/>
    </source>
</evidence>
<dbReference type="PANTHER" id="PTHR32502:SF8">
    <property type="entry name" value="N-ACETYLGALACTOSAMINE PERMEASE IIC COMPONENT 1"/>
    <property type="match status" value="1"/>
</dbReference>